<accession>A0A9P6STQ5</accession>
<dbReference type="PANTHER" id="PTHR20910:SF1">
    <property type="entry name" value="SUPEROXIDE DISMUTASE COPPER_ZINC BINDING DOMAIN-CONTAINING PROTEIN"/>
    <property type="match status" value="1"/>
</dbReference>
<dbReference type="EMBL" id="JAAAID010002967">
    <property type="protein sequence ID" value="KAG0002199.1"/>
    <property type="molecule type" value="Genomic_DNA"/>
</dbReference>
<dbReference type="Pfam" id="PF00080">
    <property type="entry name" value="Sod_Cu"/>
    <property type="match status" value="1"/>
</dbReference>
<feature type="chain" id="PRO_5040203452" description="Superoxide dismutase copper/zinc binding domain-containing protein" evidence="1">
    <location>
        <begin position="19"/>
        <end position="212"/>
    </location>
</feature>
<dbReference type="InterPro" id="IPR001424">
    <property type="entry name" value="SOD_Cu_Zn_dom"/>
</dbReference>
<evidence type="ECO:0000313" key="3">
    <source>
        <dbReference type="EMBL" id="KAG0002199.1"/>
    </source>
</evidence>
<dbReference type="OrthoDB" id="159229at2759"/>
<dbReference type="Gene3D" id="2.60.40.200">
    <property type="entry name" value="Superoxide dismutase, copper/zinc binding domain"/>
    <property type="match status" value="1"/>
</dbReference>
<dbReference type="PANTHER" id="PTHR20910">
    <property type="entry name" value="AGAP001623-PA"/>
    <property type="match status" value="1"/>
</dbReference>
<dbReference type="InterPro" id="IPR053257">
    <property type="entry name" value="Cu-only_SOD"/>
</dbReference>
<proteinExistence type="predicted"/>
<protein>
    <recommendedName>
        <fullName evidence="2">Superoxide dismutase copper/zinc binding domain-containing protein</fullName>
    </recommendedName>
</protein>
<comment type="caution">
    <text evidence="3">The sequence shown here is derived from an EMBL/GenBank/DDBJ whole genome shotgun (WGS) entry which is preliminary data.</text>
</comment>
<name>A0A9P6STQ5_9FUNG</name>
<organism evidence="3 4">
    <name type="scientific">Entomortierella chlamydospora</name>
    <dbReference type="NCBI Taxonomy" id="101097"/>
    <lineage>
        <taxon>Eukaryota</taxon>
        <taxon>Fungi</taxon>
        <taxon>Fungi incertae sedis</taxon>
        <taxon>Mucoromycota</taxon>
        <taxon>Mortierellomycotina</taxon>
        <taxon>Mortierellomycetes</taxon>
        <taxon>Mortierellales</taxon>
        <taxon>Mortierellaceae</taxon>
        <taxon>Entomortierella</taxon>
    </lineage>
</organism>
<gene>
    <name evidence="3" type="ORF">BGZ80_006009</name>
</gene>
<dbReference type="GO" id="GO:0046872">
    <property type="term" value="F:metal ion binding"/>
    <property type="evidence" value="ECO:0007669"/>
    <property type="project" value="InterPro"/>
</dbReference>
<reference evidence="3" key="1">
    <citation type="journal article" date="2020" name="Fungal Divers.">
        <title>Resolving the Mortierellaceae phylogeny through synthesis of multi-gene phylogenetics and phylogenomics.</title>
        <authorList>
            <person name="Vandepol N."/>
            <person name="Liber J."/>
            <person name="Desiro A."/>
            <person name="Na H."/>
            <person name="Kennedy M."/>
            <person name="Barry K."/>
            <person name="Grigoriev I.V."/>
            <person name="Miller A.N."/>
            <person name="O'Donnell K."/>
            <person name="Stajich J.E."/>
            <person name="Bonito G."/>
        </authorList>
    </citation>
    <scope>NUCLEOTIDE SEQUENCE</scope>
    <source>
        <strain evidence="3">NRRL 2769</strain>
    </source>
</reference>
<keyword evidence="1" id="KW-0732">Signal</keyword>
<dbReference type="SUPFAM" id="SSF49329">
    <property type="entry name" value="Cu,Zn superoxide dismutase-like"/>
    <property type="match status" value="1"/>
</dbReference>
<evidence type="ECO:0000313" key="4">
    <source>
        <dbReference type="Proteomes" id="UP000703661"/>
    </source>
</evidence>
<sequence length="212" mass="21256">MHFKTIATALAVAGVAAAQNYTQGSAHINMNNIDATVTFAKVDTGVNVTVAVSKGLTEAFQILPVGFEYHVHVNPVGANNNCTSTGGHLDPANVGAAPCDPKNLTSCQVGDLSGKHGDLVAVNNSTGAIPTFSYIDTQLAFSGAASLVGRSVVIHNNGTRVACADIVVEGYSGNSSSTNGTTTTGGSTTSGAAKLVGSVALSGLVAAMMLVF</sequence>
<evidence type="ECO:0000256" key="1">
    <source>
        <dbReference type="SAM" id="SignalP"/>
    </source>
</evidence>
<feature type="signal peptide" evidence="1">
    <location>
        <begin position="1"/>
        <end position="18"/>
    </location>
</feature>
<dbReference type="Proteomes" id="UP000703661">
    <property type="component" value="Unassembled WGS sequence"/>
</dbReference>
<dbReference type="AlphaFoldDB" id="A0A9P6STQ5"/>
<evidence type="ECO:0000259" key="2">
    <source>
        <dbReference type="Pfam" id="PF00080"/>
    </source>
</evidence>
<dbReference type="GO" id="GO:0006801">
    <property type="term" value="P:superoxide metabolic process"/>
    <property type="evidence" value="ECO:0007669"/>
    <property type="project" value="InterPro"/>
</dbReference>
<keyword evidence="4" id="KW-1185">Reference proteome</keyword>
<feature type="domain" description="Superoxide dismutase copper/zinc binding" evidence="2">
    <location>
        <begin position="35"/>
        <end position="161"/>
    </location>
</feature>
<dbReference type="InterPro" id="IPR036423">
    <property type="entry name" value="SOD-like_Cu/Zn_dom_sf"/>
</dbReference>